<evidence type="ECO:0000313" key="2">
    <source>
        <dbReference type="Proteomes" id="UP000248395"/>
    </source>
</evidence>
<dbReference type="Proteomes" id="UP000248395">
    <property type="component" value="Unassembled WGS sequence"/>
</dbReference>
<protein>
    <submittedName>
        <fullName evidence="1">Putative AlkP superfamily pyrophosphatase or phosphodiesterase</fullName>
    </submittedName>
</protein>
<dbReference type="SUPFAM" id="SSF53649">
    <property type="entry name" value="Alkaline phosphatase-like"/>
    <property type="match status" value="1"/>
</dbReference>
<sequence>MPSLLSTLCPGSYWPDFQGGSLLNLCASLSAGLGGPQTGMPELSPPWLAGIGRHRHVVVILIDGLGSQQLARLGPHSQLYQHQLATLTSVFPATTAAAITSLMTGQSPASHGLVGWHLYSDSGSNAPAEIVAPLPLTVRHPADSSSTPQQLASRLLVCPPLLPQLGRQVQILQPHYIADSPYSLHHAGSADRHSYRSMDEAFQWLASCLQTAGRPGFHYLYLPQLDSLMHRQGTQSQAVRTLFAQIDQGFASLAAIADQADCALLATADHGFVDTPVERQISLDEAFPALYAMLAQPLSGERRAVFCHLRPGLQERFISLAQQQIGHACWVIESERLLAGGAFGPGAQHPQLAQRIGEVCLLAKEDWSIRDTLPQEKPLYLPGQHGGVTAAEMSVPLILRLPRKD</sequence>
<reference evidence="1 2" key="1">
    <citation type="submission" date="2018-05" db="EMBL/GenBank/DDBJ databases">
        <title>Genomic Encyclopedia of Type Strains, Phase IV (KMG-IV): sequencing the most valuable type-strain genomes for metagenomic binning, comparative biology and taxonomic classification.</title>
        <authorList>
            <person name="Goeker M."/>
        </authorList>
    </citation>
    <scope>NUCLEOTIDE SEQUENCE [LARGE SCALE GENOMIC DNA]</scope>
    <source>
        <strain evidence="1 2">DSM 25134</strain>
    </source>
</reference>
<dbReference type="Gene3D" id="3.40.720.10">
    <property type="entry name" value="Alkaline Phosphatase, subunit A"/>
    <property type="match status" value="1"/>
</dbReference>
<dbReference type="OrthoDB" id="502398at2"/>
<dbReference type="PANTHER" id="PTHR10151">
    <property type="entry name" value="ECTONUCLEOTIDE PYROPHOSPHATASE/PHOSPHODIESTERASE"/>
    <property type="match status" value="1"/>
</dbReference>
<dbReference type="Pfam" id="PF01663">
    <property type="entry name" value="Phosphodiest"/>
    <property type="match status" value="1"/>
</dbReference>
<keyword evidence="2" id="KW-1185">Reference proteome</keyword>
<dbReference type="InterPro" id="IPR017850">
    <property type="entry name" value="Alkaline_phosphatase_core_sf"/>
</dbReference>
<proteinExistence type="predicted"/>
<accession>A0A318JFJ7</accession>
<evidence type="ECO:0000313" key="1">
    <source>
        <dbReference type="EMBL" id="PXX45617.1"/>
    </source>
</evidence>
<dbReference type="GO" id="GO:0016787">
    <property type="term" value="F:hydrolase activity"/>
    <property type="evidence" value="ECO:0007669"/>
    <property type="project" value="UniProtKB-ARBA"/>
</dbReference>
<dbReference type="EMBL" id="QJKC01000011">
    <property type="protein sequence ID" value="PXX45617.1"/>
    <property type="molecule type" value="Genomic_DNA"/>
</dbReference>
<name>A0A318JFJ7_9NEIS</name>
<gene>
    <name evidence="1" type="ORF">DFR38_1118</name>
</gene>
<dbReference type="InterPro" id="IPR002591">
    <property type="entry name" value="Phosphodiest/P_Trfase"/>
</dbReference>
<organism evidence="1 2">
    <name type="scientific">Aquitalea magnusonii</name>
    <dbReference type="NCBI Taxonomy" id="332411"/>
    <lineage>
        <taxon>Bacteria</taxon>
        <taxon>Pseudomonadati</taxon>
        <taxon>Pseudomonadota</taxon>
        <taxon>Betaproteobacteria</taxon>
        <taxon>Neisseriales</taxon>
        <taxon>Chromobacteriaceae</taxon>
        <taxon>Aquitalea</taxon>
    </lineage>
</organism>
<dbReference type="RefSeq" id="WP_059285075.1">
    <property type="nucleotide sequence ID" value="NZ_LNQU01000014.1"/>
</dbReference>
<dbReference type="AlphaFoldDB" id="A0A318JFJ7"/>
<dbReference type="PANTHER" id="PTHR10151:SF120">
    <property type="entry name" value="BIS(5'-ADENOSYL)-TRIPHOSPHATASE"/>
    <property type="match status" value="1"/>
</dbReference>
<comment type="caution">
    <text evidence="1">The sequence shown here is derived from an EMBL/GenBank/DDBJ whole genome shotgun (WGS) entry which is preliminary data.</text>
</comment>